<evidence type="ECO:0000256" key="1">
    <source>
        <dbReference type="SAM" id="SignalP"/>
    </source>
</evidence>
<dbReference type="EMBL" id="FR695872">
    <property type="protein sequence ID" value="CBX29680.1"/>
    <property type="molecule type" value="Genomic_DNA"/>
</dbReference>
<feature type="chain" id="PRO_5003154932" description="Lipoprotein" evidence="1">
    <location>
        <begin position="26"/>
        <end position="248"/>
    </location>
</feature>
<sequence>MISRCLKSILILLICLTFSVPNVLAGNKKMMAIMAAKNDAMRGLTEQVYGLKIRSSEEVKNMAADSYVGKTDSKTSATMSGIKISDVVYDPKQDIARATATMTANQIVNIEGANVALNGKVFKHVGFGASSPASAGPLRALRAAQIDAYKQLAQQIAGFTLESQSSVENYMLKSDLIKTKVQASLAFAEVTDFGWDQSGDAYVKMIIKVDDVAAMLGEPVVGAGETLEVEGQGAMANDFKKPKSTTKK</sequence>
<proteinExistence type="predicted"/>
<feature type="signal peptide" evidence="1">
    <location>
        <begin position="1"/>
        <end position="25"/>
    </location>
</feature>
<evidence type="ECO:0008006" key="3">
    <source>
        <dbReference type="Google" id="ProtNLM"/>
    </source>
</evidence>
<name>E1YGI6_9BACT</name>
<gene>
    <name evidence="2" type="ORF">N47_J06610</name>
</gene>
<evidence type="ECO:0000313" key="2">
    <source>
        <dbReference type="EMBL" id="CBX29680.1"/>
    </source>
</evidence>
<dbReference type="AlphaFoldDB" id="E1YGI6"/>
<reference evidence="2" key="1">
    <citation type="journal article" date="2011" name="Environ. Microbiol.">
        <title>Genomic insights into the metabolic potential of the polycyclic aromatic hydrocarbon degrading sulfate-reducing Deltaproteobacterium N47.</title>
        <authorList>
            <person name="Bergmann F."/>
            <person name="Selesi D."/>
            <person name="Weinmaier T."/>
            <person name="Tischler P."/>
            <person name="Rattei T."/>
            <person name="Meckenstock R.U."/>
        </authorList>
    </citation>
    <scope>NUCLEOTIDE SEQUENCE</scope>
</reference>
<accession>E1YGI6</accession>
<keyword evidence="1" id="KW-0732">Signal</keyword>
<organism evidence="2">
    <name type="scientific">uncultured Desulfobacterium sp</name>
    <dbReference type="NCBI Taxonomy" id="201089"/>
    <lineage>
        <taxon>Bacteria</taxon>
        <taxon>Pseudomonadati</taxon>
        <taxon>Thermodesulfobacteriota</taxon>
        <taxon>Desulfobacteria</taxon>
        <taxon>Desulfobacterales</taxon>
        <taxon>Desulfobacteriaceae</taxon>
        <taxon>Desulfobacterium</taxon>
        <taxon>environmental samples</taxon>
    </lineage>
</organism>
<protein>
    <recommendedName>
        <fullName evidence="3">Lipoprotein</fullName>
    </recommendedName>
</protein>